<dbReference type="EMBL" id="JAHDVG010000469">
    <property type="protein sequence ID" value="KAH1181243.1"/>
    <property type="molecule type" value="Genomic_DNA"/>
</dbReference>
<dbReference type="PANTHER" id="PTHR22918">
    <property type="entry name" value="SEMINAL PLASMA PROTEIN"/>
    <property type="match status" value="1"/>
</dbReference>
<feature type="domain" description="Fibronectin type-II" evidence="8">
    <location>
        <begin position="83"/>
        <end position="131"/>
    </location>
</feature>
<dbReference type="Gene3D" id="2.10.10.10">
    <property type="entry name" value="Fibronectin, type II, collagen-binding"/>
    <property type="match status" value="3"/>
</dbReference>
<accession>A0A9D4B4K5</accession>
<evidence type="ECO:0000256" key="5">
    <source>
        <dbReference type="ARBA" id="ARBA00023157"/>
    </source>
</evidence>
<organism evidence="9 10">
    <name type="scientific">Mauremys mutica</name>
    <name type="common">yellowpond turtle</name>
    <dbReference type="NCBI Taxonomy" id="74926"/>
    <lineage>
        <taxon>Eukaryota</taxon>
        <taxon>Metazoa</taxon>
        <taxon>Chordata</taxon>
        <taxon>Craniata</taxon>
        <taxon>Vertebrata</taxon>
        <taxon>Euteleostomi</taxon>
        <taxon>Archelosauria</taxon>
        <taxon>Testudinata</taxon>
        <taxon>Testudines</taxon>
        <taxon>Cryptodira</taxon>
        <taxon>Durocryptodira</taxon>
        <taxon>Testudinoidea</taxon>
        <taxon>Geoemydidae</taxon>
        <taxon>Geoemydinae</taxon>
        <taxon>Mauremys</taxon>
    </lineage>
</organism>
<dbReference type="SMART" id="SM00059">
    <property type="entry name" value="FN2"/>
    <property type="match status" value="3"/>
</dbReference>
<comment type="caution">
    <text evidence="6">Lacks conserved residue(s) required for the propagation of feature annotation.</text>
</comment>
<proteinExistence type="inferred from homology"/>
<keyword evidence="5 6" id="KW-1015">Disulfide bond</keyword>
<evidence type="ECO:0000256" key="6">
    <source>
        <dbReference type="PROSITE-ProRule" id="PRU00479"/>
    </source>
</evidence>
<dbReference type="AlphaFoldDB" id="A0A9D4B4K5"/>
<comment type="similarity">
    <text evidence="2">Belongs to the seminal plasma protein family.</text>
</comment>
<evidence type="ECO:0000313" key="10">
    <source>
        <dbReference type="Proteomes" id="UP000827986"/>
    </source>
</evidence>
<dbReference type="FunFam" id="2.10.10.10:FF:000003">
    <property type="entry name" value="binder of sperm protein homolog 1"/>
    <property type="match status" value="2"/>
</dbReference>
<keyword evidence="4" id="KW-0677">Repeat</keyword>
<comment type="subcellular location">
    <subcellularLocation>
        <location evidence="1">Secreted</location>
    </subcellularLocation>
</comment>
<feature type="disulfide bond" evidence="6">
    <location>
        <begin position="102"/>
        <end position="129"/>
    </location>
</feature>
<evidence type="ECO:0000259" key="8">
    <source>
        <dbReference type="PROSITE" id="PS51092"/>
    </source>
</evidence>
<dbReference type="InterPro" id="IPR036943">
    <property type="entry name" value="FN_type2_sf"/>
</dbReference>
<dbReference type="SUPFAM" id="SSF57440">
    <property type="entry name" value="Kringle-like"/>
    <property type="match status" value="3"/>
</dbReference>
<name>A0A9D4B4K5_9SAUR</name>
<dbReference type="PROSITE" id="PS51092">
    <property type="entry name" value="FN2_2"/>
    <property type="match status" value="3"/>
</dbReference>
<reference evidence="9" key="1">
    <citation type="submission" date="2021-09" db="EMBL/GenBank/DDBJ databases">
        <title>The genome of Mauremys mutica provides insights into the evolution of semi-aquatic lifestyle.</title>
        <authorList>
            <person name="Gong S."/>
            <person name="Gao Y."/>
        </authorList>
    </citation>
    <scope>NUCLEOTIDE SEQUENCE</scope>
    <source>
        <strain evidence="9">MM-2020</strain>
        <tissue evidence="9">Muscle</tissue>
    </source>
</reference>
<dbReference type="GO" id="GO:0008201">
    <property type="term" value="F:heparin binding"/>
    <property type="evidence" value="ECO:0007669"/>
    <property type="project" value="TreeGrafter"/>
</dbReference>
<dbReference type="InterPro" id="IPR000562">
    <property type="entry name" value="FN_type2_dom"/>
</dbReference>
<feature type="domain" description="Fibronectin type-II" evidence="8">
    <location>
        <begin position="137"/>
        <end position="185"/>
    </location>
</feature>
<evidence type="ECO:0000256" key="2">
    <source>
        <dbReference type="ARBA" id="ARBA00010011"/>
    </source>
</evidence>
<dbReference type="InterPro" id="IPR051666">
    <property type="entry name" value="SP_Capacitation_Regulator"/>
</dbReference>
<dbReference type="GO" id="GO:0005576">
    <property type="term" value="C:extracellular region"/>
    <property type="evidence" value="ECO:0007669"/>
    <property type="project" value="UniProtKB-SubCell"/>
</dbReference>
<dbReference type="Pfam" id="PF18744">
    <property type="entry name" value="SNAD1"/>
    <property type="match status" value="1"/>
</dbReference>
<dbReference type="PRINTS" id="PR00013">
    <property type="entry name" value="FNTYPEII"/>
</dbReference>
<gene>
    <name evidence="9" type="ORF">KIL84_002177</name>
</gene>
<evidence type="ECO:0000256" key="7">
    <source>
        <dbReference type="SAM" id="SignalP"/>
    </source>
</evidence>
<keyword evidence="3" id="KW-0964">Secreted</keyword>
<dbReference type="CDD" id="cd00062">
    <property type="entry name" value="FN2"/>
    <property type="match status" value="3"/>
</dbReference>
<dbReference type="InterPro" id="IPR013806">
    <property type="entry name" value="Kringle-like"/>
</dbReference>
<sequence>MQAGMMPAGVRLLAWGWLLLPVCRALEDCAACVFPFIYQGQSYPTCTQDGSWAGWMLWCATTANYDQDSRWKRCYETEYGGNTDGQPCVFPFVYRGRAFYTCTDEAAKPRRFWCATTGSYDRDRRWSYCPDTLLAGNSTAPCAFPFTYQNRTYLGCTAHGDASGRPWCSLTRNYDVDQKRMYCLDSGRGRGGAGQSYMGLCCLARPMGTQHPLGLVGPRQPHCSLGHLSRVSRGREMPSAEFKTAGSINRDALRVIVNYVNQPLTLGEAQYTFVVSLPRETCDQPNNLQEQLPEAVLNAMNQVLARQGAPYAPADWPIVAARPRRLKNHWQHSERRLLYGGENSLVGKLKARTCRPNCCLILFTRYSPCMTLCLVENGPYNILGMTSIAFSGIDNNYKAFVFQRIFEDDDTAPEVTRQDLLDACHRLPDVPLLRCNNNGCQDCALEDPRNNPCLAGKR</sequence>
<evidence type="ECO:0000256" key="1">
    <source>
        <dbReference type="ARBA" id="ARBA00004613"/>
    </source>
</evidence>
<evidence type="ECO:0000256" key="3">
    <source>
        <dbReference type="ARBA" id="ARBA00022525"/>
    </source>
</evidence>
<feature type="disulfide bond" evidence="6">
    <location>
        <begin position="156"/>
        <end position="183"/>
    </location>
</feature>
<keyword evidence="7" id="KW-0732">Signal</keyword>
<dbReference type="Pfam" id="PF00040">
    <property type="entry name" value="fn2"/>
    <property type="match status" value="3"/>
</dbReference>
<dbReference type="GO" id="GO:0048240">
    <property type="term" value="P:sperm capacitation"/>
    <property type="evidence" value="ECO:0007669"/>
    <property type="project" value="TreeGrafter"/>
</dbReference>
<feature type="signal peptide" evidence="7">
    <location>
        <begin position="1"/>
        <end position="25"/>
    </location>
</feature>
<dbReference type="GO" id="GO:0009986">
    <property type="term" value="C:cell surface"/>
    <property type="evidence" value="ECO:0007669"/>
    <property type="project" value="TreeGrafter"/>
</dbReference>
<feature type="chain" id="PRO_5039086673" description="Fibronectin type-II domain-containing protein" evidence="7">
    <location>
        <begin position="26"/>
        <end position="458"/>
    </location>
</feature>
<comment type="caution">
    <text evidence="9">The sequence shown here is derived from an EMBL/GenBank/DDBJ whole genome shotgun (WGS) entry which is preliminary data.</text>
</comment>
<feature type="disulfide bond" evidence="6">
    <location>
        <begin position="88"/>
        <end position="114"/>
    </location>
</feature>
<feature type="domain" description="Fibronectin type-II" evidence="8">
    <location>
        <begin position="27"/>
        <end position="76"/>
    </location>
</feature>
<dbReference type="FunFam" id="2.10.10.10:FF:000011">
    <property type="entry name" value="Uncharacterized protein"/>
    <property type="match status" value="1"/>
</dbReference>
<protein>
    <recommendedName>
        <fullName evidence="8">Fibronectin type-II domain-containing protein</fullName>
    </recommendedName>
</protein>
<dbReference type="InterPro" id="IPR040958">
    <property type="entry name" value="SNAD1"/>
</dbReference>
<dbReference type="PANTHER" id="PTHR22918:SF1">
    <property type="entry name" value="FIBRONECTIN TYPE-II DOMAIN-CONTAINING PROTEIN"/>
    <property type="match status" value="1"/>
</dbReference>
<dbReference type="Proteomes" id="UP000827986">
    <property type="component" value="Unassembled WGS sequence"/>
</dbReference>
<evidence type="ECO:0000313" key="9">
    <source>
        <dbReference type="EMBL" id="KAH1181243.1"/>
    </source>
</evidence>
<keyword evidence="10" id="KW-1185">Reference proteome</keyword>
<feature type="disulfide bond" evidence="6">
    <location>
        <begin position="142"/>
        <end position="168"/>
    </location>
</feature>
<dbReference type="PROSITE" id="PS00023">
    <property type="entry name" value="FN2_1"/>
    <property type="match status" value="1"/>
</dbReference>
<evidence type="ECO:0000256" key="4">
    <source>
        <dbReference type="ARBA" id="ARBA00022737"/>
    </source>
</evidence>